<proteinExistence type="predicted"/>
<name>A0A447IFN8_9HYPH</name>
<evidence type="ECO:0000256" key="1">
    <source>
        <dbReference type="SAM" id="SignalP"/>
    </source>
</evidence>
<keyword evidence="3" id="KW-1185">Reference proteome</keyword>
<dbReference type="EMBL" id="UZWD01000041">
    <property type="protein sequence ID" value="VDS06300.1"/>
    <property type="molecule type" value="Genomic_DNA"/>
</dbReference>
<feature type="signal peptide" evidence="1">
    <location>
        <begin position="1"/>
        <end position="20"/>
    </location>
</feature>
<evidence type="ECO:0000313" key="3">
    <source>
        <dbReference type="Proteomes" id="UP000268844"/>
    </source>
</evidence>
<protein>
    <submittedName>
        <fullName evidence="2">Uncharacterized protein</fullName>
    </submittedName>
</protein>
<gene>
    <name evidence="2" type="ORF">DEVEQU_03458</name>
</gene>
<organism evidence="2 3">
    <name type="scientific">Devosia equisanguinis</name>
    <dbReference type="NCBI Taxonomy" id="2490941"/>
    <lineage>
        <taxon>Bacteria</taxon>
        <taxon>Pseudomonadati</taxon>
        <taxon>Pseudomonadota</taxon>
        <taxon>Alphaproteobacteria</taxon>
        <taxon>Hyphomicrobiales</taxon>
        <taxon>Devosiaceae</taxon>
        <taxon>Devosia</taxon>
    </lineage>
</organism>
<sequence>MRTSAFVILALALTSSVGLGETFPVPTPDPHASSWGERGSFTLHYYGALDDGTACPASPNMLKFGIEDESGVLRYLHGFGVDPEIGEDLRAPFEVGQFCTLAFDGEVRFLMHHGTQARIRPSAVSPPEEIEP</sequence>
<accession>A0A447IFN8</accession>
<evidence type="ECO:0000313" key="2">
    <source>
        <dbReference type="EMBL" id="VDS06300.1"/>
    </source>
</evidence>
<dbReference type="OrthoDB" id="4121003at1224"/>
<dbReference type="Proteomes" id="UP000268844">
    <property type="component" value="Unassembled WGS sequence"/>
</dbReference>
<feature type="chain" id="PRO_5019493770" evidence="1">
    <location>
        <begin position="21"/>
        <end position="132"/>
    </location>
</feature>
<dbReference type="RefSeq" id="WP_126151821.1">
    <property type="nucleotide sequence ID" value="NZ_JBHTMH010000001.1"/>
</dbReference>
<dbReference type="AlphaFoldDB" id="A0A447IFN8"/>
<reference evidence="2 3" key="1">
    <citation type="submission" date="2018-12" db="EMBL/GenBank/DDBJ databases">
        <authorList>
            <person name="Criscuolo A."/>
        </authorList>
    </citation>
    <scope>NUCLEOTIDE SEQUENCE [LARGE SCALE GENOMIC DNA]</scope>
    <source>
        <strain evidence="2">ACIP1116281</strain>
    </source>
</reference>
<keyword evidence="1" id="KW-0732">Signal</keyword>